<dbReference type="EMBL" id="CP121694">
    <property type="protein sequence ID" value="WRO22894.1"/>
    <property type="molecule type" value="Genomic_DNA"/>
</dbReference>
<dbReference type="PROSITE" id="PS01227">
    <property type="entry name" value="UPF0012"/>
    <property type="match status" value="1"/>
</dbReference>
<sequence>MLVKVASVQMNPKIFAADENIDKTVVLANEAITKGANLVVFPECSLTGYCYESENEATSAAISADGESLEKIVDLAKSAHVWIVVGMVEKDAGNIFNSFVVIGPKGVEAKYRKSHLSNLGVDNFVLPGNEPFTVIETPVGKLGPLVCYDVRFPEHARVLALEGAEILVHITNLPITASAQVDYLLPTRANENRAYVVSSDRIGEERGFKFLGRSSIFGVHGEILAQANDKDETIIFAELDLDIARKKQVYYPPAPGKPVEHINDLFGRRRPELYNRLIEK</sequence>
<reference evidence="4 5" key="1">
    <citation type="submission" date="2023-04" db="EMBL/GenBank/DDBJ databases">
        <authorList>
            <person name="Hsu D."/>
        </authorList>
    </citation>
    <scope>NUCLEOTIDE SEQUENCE [LARGE SCALE GENOMIC DNA]</scope>
    <source>
        <strain evidence="4 5">MK1</strain>
    </source>
</reference>
<dbReference type="InterPro" id="IPR001110">
    <property type="entry name" value="UPF0012_CS"/>
</dbReference>
<evidence type="ECO:0000313" key="5">
    <source>
        <dbReference type="Proteomes" id="UP001329915"/>
    </source>
</evidence>
<dbReference type="AlphaFoldDB" id="A0AAU0UST4"/>
<proteinExistence type="inferred from homology"/>
<dbReference type="CDD" id="cd07197">
    <property type="entry name" value="nitrilase"/>
    <property type="match status" value="1"/>
</dbReference>
<dbReference type="PROSITE" id="PS50263">
    <property type="entry name" value="CN_HYDROLASE"/>
    <property type="match status" value="1"/>
</dbReference>
<evidence type="ECO:0000256" key="1">
    <source>
        <dbReference type="ARBA" id="ARBA00010613"/>
    </source>
</evidence>
<dbReference type="SUPFAM" id="SSF56317">
    <property type="entry name" value="Carbon-nitrogen hydrolase"/>
    <property type="match status" value="1"/>
</dbReference>
<evidence type="ECO:0000256" key="2">
    <source>
        <dbReference type="ARBA" id="ARBA00022801"/>
    </source>
</evidence>
<feature type="domain" description="CN hydrolase" evidence="3">
    <location>
        <begin position="3"/>
        <end position="241"/>
    </location>
</feature>
<dbReference type="Pfam" id="PF00795">
    <property type="entry name" value="CN_hydrolase"/>
    <property type="match status" value="1"/>
</dbReference>
<accession>A0AAU0UST4</accession>
<dbReference type="Gene3D" id="3.60.110.10">
    <property type="entry name" value="Carbon-nitrogen hydrolase"/>
    <property type="match status" value="1"/>
</dbReference>
<dbReference type="InterPro" id="IPR050345">
    <property type="entry name" value="Aliph_Amidase/BUP"/>
</dbReference>
<evidence type="ECO:0000313" key="4">
    <source>
        <dbReference type="EMBL" id="WRO22894.1"/>
    </source>
</evidence>
<name>A0AAU0UST4_9FIRM</name>
<dbReference type="KEGG" id="dbc:MFMK1_002738"/>
<dbReference type="RefSeq" id="WP_366922291.1">
    <property type="nucleotide sequence ID" value="NZ_CP121694.1"/>
</dbReference>
<dbReference type="PANTHER" id="PTHR43674:SF2">
    <property type="entry name" value="BETA-UREIDOPROPIONASE"/>
    <property type="match status" value="1"/>
</dbReference>
<dbReference type="Proteomes" id="UP001329915">
    <property type="component" value="Chromosome"/>
</dbReference>
<protein>
    <submittedName>
        <fullName evidence="4">Carbon-nitrogen hydrolase family protein</fullName>
    </submittedName>
</protein>
<dbReference type="InterPro" id="IPR003010">
    <property type="entry name" value="C-N_Hydrolase"/>
</dbReference>
<keyword evidence="5" id="KW-1185">Reference proteome</keyword>
<gene>
    <name evidence="4" type="ORF">MFMK1_002738</name>
</gene>
<organism evidence="4 5">
    <name type="scientific">Metallumcola ferriviriculae</name>
    <dbReference type="NCBI Taxonomy" id="3039180"/>
    <lineage>
        <taxon>Bacteria</taxon>
        <taxon>Bacillati</taxon>
        <taxon>Bacillota</taxon>
        <taxon>Clostridia</taxon>
        <taxon>Neomoorellales</taxon>
        <taxon>Desulfitibacteraceae</taxon>
        <taxon>Metallumcola</taxon>
    </lineage>
</organism>
<dbReference type="GO" id="GO:0016811">
    <property type="term" value="F:hydrolase activity, acting on carbon-nitrogen (but not peptide) bonds, in linear amides"/>
    <property type="evidence" value="ECO:0007669"/>
    <property type="project" value="UniProtKB-ARBA"/>
</dbReference>
<evidence type="ECO:0000259" key="3">
    <source>
        <dbReference type="PROSITE" id="PS50263"/>
    </source>
</evidence>
<dbReference type="PANTHER" id="PTHR43674">
    <property type="entry name" value="NITRILASE C965.09-RELATED"/>
    <property type="match status" value="1"/>
</dbReference>
<keyword evidence="2 4" id="KW-0378">Hydrolase</keyword>
<dbReference type="InterPro" id="IPR036526">
    <property type="entry name" value="C-N_Hydrolase_sf"/>
</dbReference>
<comment type="similarity">
    <text evidence="1">Belongs to the carbon-nitrogen hydrolase superfamily. NIT1/NIT2 family.</text>
</comment>